<dbReference type="AlphaFoldDB" id="A0A378IM37"/>
<keyword evidence="4" id="KW-1185">Reference proteome</keyword>
<protein>
    <submittedName>
        <fullName evidence="3">Coiled-coil protein</fullName>
    </submittedName>
</protein>
<reference evidence="2 4" key="1">
    <citation type="submission" date="2015-11" db="EMBL/GenBank/DDBJ databases">
        <title>Genomic analysis of 38 Legionella species identifies large and diverse effector repertoires.</title>
        <authorList>
            <person name="Burstein D."/>
            <person name="Amaro F."/>
            <person name="Zusman T."/>
            <person name="Lifshitz Z."/>
            <person name="Cohen O."/>
            <person name="Gilbert J.A."/>
            <person name="Pupko T."/>
            <person name="Shuman H.A."/>
            <person name="Segal G."/>
        </authorList>
    </citation>
    <scope>NUCLEOTIDE SEQUENCE [LARGE SCALE GENOMIC DNA]</scope>
    <source>
        <strain evidence="2 4">CDC#72-OH-14</strain>
    </source>
</reference>
<accession>A0A378IM37</accession>
<feature type="signal peptide" evidence="1">
    <location>
        <begin position="1"/>
        <end position="19"/>
    </location>
</feature>
<organism evidence="3 5">
    <name type="scientific">Legionella cincinnatiensis</name>
    <dbReference type="NCBI Taxonomy" id="28085"/>
    <lineage>
        <taxon>Bacteria</taxon>
        <taxon>Pseudomonadati</taxon>
        <taxon>Pseudomonadota</taxon>
        <taxon>Gammaproteobacteria</taxon>
        <taxon>Legionellales</taxon>
        <taxon>Legionellaceae</taxon>
        <taxon>Legionella</taxon>
    </lineage>
</organism>
<dbReference type="EMBL" id="LNXX01000009">
    <property type="protein sequence ID" value="KTC89270.1"/>
    <property type="molecule type" value="Genomic_DNA"/>
</dbReference>
<evidence type="ECO:0000313" key="3">
    <source>
        <dbReference type="EMBL" id="STX36307.1"/>
    </source>
</evidence>
<dbReference type="Proteomes" id="UP000255316">
    <property type="component" value="Unassembled WGS sequence"/>
</dbReference>
<gene>
    <name evidence="2" type="ORF">Lcin_1185</name>
    <name evidence="3" type="ORF">NCTC12438_02939</name>
</gene>
<keyword evidence="1" id="KW-0732">Signal</keyword>
<reference evidence="3 5" key="2">
    <citation type="submission" date="2018-06" db="EMBL/GenBank/DDBJ databases">
        <authorList>
            <consortium name="Pathogen Informatics"/>
            <person name="Doyle S."/>
        </authorList>
    </citation>
    <scope>NUCLEOTIDE SEQUENCE [LARGE SCALE GENOMIC DNA]</scope>
    <source>
        <strain evidence="3 5">NCTC12438</strain>
    </source>
</reference>
<evidence type="ECO:0000313" key="4">
    <source>
        <dbReference type="Proteomes" id="UP000054854"/>
    </source>
</evidence>
<dbReference type="STRING" id="28085.Lcin_1185"/>
<sequence>MKCKKIIWALVCLSLPLYAEQEQQWPYQIIQTPLDPLQKTNVDLTLDLSELDIATALNQNEEAYIASASNESLLEMGPKINNSAFNLDMGFVNIGNEDKTPFNLAAGQLYLPFGRYSSSMISAPLTANMTQNKAKPFIWGYKYQEDSGLFVAAYIYRGDTTLGQSGVSGANGGYRFKLDKITGELGTSYISSVEDATGMQNTEANPGRFGGFGSLSYGNEASRKTPAVNVYGNMAYERFNFAVEWVGVAQAFRPEDLSFNGRGAKPQALHTEINMTFRAFNKPSSIGVGYQWTKDALALNLPQQRFIGAFNISLWKDTVGSIEYRHDIDYGVNQFANGAAAEGLVNTPTWGTGRGADTVSARIGVYF</sequence>
<evidence type="ECO:0000313" key="2">
    <source>
        <dbReference type="EMBL" id="KTC89270.1"/>
    </source>
</evidence>
<dbReference type="EMBL" id="UGNX01000001">
    <property type="protein sequence ID" value="STX36307.1"/>
    <property type="molecule type" value="Genomic_DNA"/>
</dbReference>
<proteinExistence type="predicted"/>
<evidence type="ECO:0000256" key="1">
    <source>
        <dbReference type="SAM" id="SignalP"/>
    </source>
</evidence>
<dbReference type="OrthoDB" id="5417572at2"/>
<dbReference type="NCBIfam" id="NF033652">
    <property type="entry name" value="LbtU_sider_porin"/>
    <property type="match status" value="1"/>
</dbReference>
<evidence type="ECO:0000313" key="5">
    <source>
        <dbReference type="Proteomes" id="UP000255316"/>
    </source>
</evidence>
<feature type="chain" id="PRO_5016731547" evidence="1">
    <location>
        <begin position="20"/>
        <end position="367"/>
    </location>
</feature>
<name>A0A378IM37_9GAMM</name>
<dbReference type="Proteomes" id="UP000054854">
    <property type="component" value="Unassembled WGS sequence"/>
</dbReference>